<dbReference type="PROSITE" id="PS51144">
    <property type="entry name" value="ALPHA_CA_2"/>
    <property type="match status" value="1"/>
</dbReference>
<keyword evidence="3" id="KW-0479">Metal-binding</keyword>
<dbReference type="PANTHER" id="PTHR18952">
    <property type="entry name" value="CARBONIC ANHYDRASE"/>
    <property type="match status" value="1"/>
</dbReference>
<keyword evidence="7" id="KW-0732">Signal</keyword>
<comment type="catalytic activity">
    <reaction evidence="6">
        <text>hydrogencarbonate + H(+) = CO2 + H2O</text>
        <dbReference type="Rhea" id="RHEA:10748"/>
        <dbReference type="ChEBI" id="CHEBI:15377"/>
        <dbReference type="ChEBI" id="CHEBI:15378"/>
        <dbReference type="ChEBI" id="CHEBI:16526"/>
        <dbReference type="ChEBI" id="CHEBI:17544"/>
        <dbReference type="EC" id="4.2.1.1"/>
    </reaction>
</comment>
<dbReference type="CDD" id="cd03124">
    <property type="entry name" value="alpha_CA_prokaryotic_like"/>
    <property type="match status" value="1"/>
</dbReference>
<accession>A0A238VMQ8</accession>
<keyword evidence="5" id="KW-0456">Lyase</keyword>
<dbReference type="PANTHER" id="PTHR18952:SF265">
    <property type="entry name" value="CARBONIC ANHYDRASE"/>
    <property type="match status" value="1"/>
</dbReference>
<sequence>MKLKRILGLLVFALLTIACKNNKETKDTKIVDTVQHDTKHKDNDLHWSYSGETGPEHWAEFEKGSSCGGTSQSPINIIKIDATLDPNLKPLELNYTANTKIHDVTNNGHSIQFNFEEGDYLFFNTEKYVLKQFHFHEAAEHTINGVRYPIEIHLVHVNQKGEILVIGIMAEEGINSEPFTFLESYLPLIVNEKKIVDAPFNMASILPDNKAFYTYSGSLTTPPCSENVTWIVLKEPITISEVQLKELQKLMPKNNYRNEQPLNGRVVKMTN</sequence>
<protein>
    <recommendedName>
        <fullName evidence="2">carbonic anhydrase</fullName>
        <ecNumber evidence="2">4.2.1.1</ecNumber>
    </recommendedName>
</protein>
<feature type="signal peptide" evidence="7">
    <location>
        <begin position="1"/>
        <end position="20"/>
    </location>
</feature>
<dbReference type="InterPro" id="IPR001148">
    <property type="entry name" value="CA_dom"/>
</dbReference>
<dbReference type="SUPFAM" id="SSF51069">
    <property type="entry name" value="Carbonic anhydrase"/>
    <property type="match status" value="1"/>
</dbReference>
<dbReference type="AlphaFoldDB" id="A0A238VMQ8"/>
<dbReference type="Gene3D" id="3.10.200.10">
    <property type="entry name" value="Alpha carbonic anhydrase"/>
    <property type="match status" value="1"/>
</dbReference>
<feature type="chain" id="PRO_5012285864" description="carbonic anhydrase" evidence="7">
    <location>
        <begin position="21"/>
        <end position="271"/>
    </location>
</feature>
<evidence type="ECO:0000256" key="7">
    <source>
        <dbReference type="SAM" id="SignalP"/>
    </source>
</evidence>
<dbReference type="GO" id="GO:0004089">
    <property type="term" value="F:carbonate dehydratase activity"/>
    <property type="evidence" value="ECO:0007669"/>
    <property type="project" value="UniProtKB-EC"/>
</dbReference>
<dbReference type="Proteomes" id="UP000198412">
    <property type="component" value="Unassembled WGS sequence"/>
</dbReference>
<organism evidence="9 10">
    <name type="scientific">Lutibacter flavus</name>
    <dbReference type="NCBI Taxonomy" id="691689"/>
    <lineage>
        <taxon>Bacteria</taxon>
        <taxon>Pseudomonadati</taxon>
        <taxon>Bacteroidota</taxon>
        <taxon>Flavobacteriia</taxon>
        <taxon>Flavobacteriales</taxon>
        <taxon>Flavobacteriaceae</taxon>
        <taxon>Lutibacter</taxon>
    </lineage>
</organism>
<keyword evidence="10" id="KW-1185">Reference proteome</keyword>
<dbReference type="SMART" id="SM01057">
    <property type="entry name" value="Carb_anhydrase"/>
    <property type="match status" value="1"/>
</dbReference>
<evidence type="ECO:0000256" key="5">
    <source>
        <dbReference type="ARBA" id="ARBA00023239"/>
    </source>
</evidence>
<evidence type="ECO:0000259" key="8">
    <source>
        <dbReference type="PROSITE" id="PS51144"/>
    </source>
</evidence>
<keyword evidence="4" id="KW-0862">Zinc</keyword>
<evidence type="ECO:0000256" key="6">
    <source>
        <dbReference type="ARBA" id="ARBA00048348"/>
    </source>
</evidence>
<evidence type="ECO:0000256" key="1">
    <source>
        <dbReference type="ARBA" id="ARBA00010718"/>
    </source>
</evidence>
<reference evidence="10" key="1">
    <citation type="submission" date="2017-06" db="EMBL/GenBank/DDBJ databases">
        <authorList>
            <person name="Varghese N."/>
            <person name="Submissions S."/>
        </authorList>
    </citation>
    <scope>NUCLEOTIDE SEQUENCE [LARGE SCALE GENOMIC DNA]</scope>
    <source>
        <strain evidence="10">DSM 27993</strain>
    </source>
</reference>
<dbReference type="InterPro" id="IPR041891">
    <property type="entry name" value="Alpha_CA_prokaryot-like"/>
</dbReference>
<evidence type="ECO:0000313" key="9">
    <source>
        <dbReference type="EMBL" id="SNR35461.1"/>
    </source>
</evidence>
<dbReference type="Pfam" id="PF00194">
    <property type="entry name" value="Carb_anhydrase"/>
    <property type="match status" value="1"/>
</dbReference>
<proteinExistence type="inferred from homology"/>
<evidence type="ECO:0000256" key="4">
    <source>
        <dbReference type="ARBA" id="ARBA00022833"/>
    </source>
</evidence>
<dbReference type="RefSeq" id="WP_089377041.1">
    <property type="nucleotide sequence ID" value="NZ_FZNX01000001.1"/>
</dbReference>
<evidence type="ECO:0000313" key="10">
    <source>
        <dbReference type="Proteomes" id="UP000198412"/>
    </source>
</evidence>
<evidence type="ECO:0000256" key="2">
    <source>
        <dbReference type="ARBA" id="ARBA00012925"/>
    </source>
</evidence>
<dbReference type="InterPro" id="IPR023561">
    <property type="entry name" value="Carbonic_anhydrase_a-class"/>
</dbReference>
<evidence type="ECO:0000256" key="3">
    <source>
        <dbReference type="ARBA" id="ARBA00022723"/>
    </source>
</evidence>
<dbReference type="InterPro" id="IPR036398">
    <property type="entry name" value="CA_dom_sf"/>
</dbReference>
<dbReference type="EC" id="4.2.1.1" evidence="2"/>
<dbReference type="PROSITE" id="PS51257">
    <property type="entry name" value="PROKAR_LIPOPROTEIN"/>
    <property type="match status" value="1"/>
</dbReference>
<comment type="similarity">
    <text evidence="1">Belongs to the alpha-carbonic anhydrase family.</text>
</comment>
<dbReference type="GO" id="GO:0008270">
    <property type="term" value="F:zinc ion binding"/>
    <property type="evidence" value="ECO:0007669"/>
    <property type="project" value="InterPro"/>
</dbReference>
<gene>
    <name evidence="9" type="ORF">SAMN04488111_0721</name>
</gene>
<name>A0A238VMQ8_9FLAO</name>
<feature type="domain" description="Alpha-carbonic anhydrase" evidence="8">
    <location>
        <begin position="45"/>
        <end position="271"/>
    </location>
</feature>
<dbReference type="OrthoDB" id="5327615at2"/>
<dbReference type="EMBL" id="FZNX01000001">
    <property type="protein sequence ID" value="SNR35461.1"/>
    <property type="molecule type" value="Genomic_DNA"/>
</dbReference>